<comment type="caution">
    <text evidence="1">The sequence shown here is derived from an EMBL/GenBank/DDBJ whole genome shotgun (WGS) entry which is preliminary data.</text>
</comment>
<keyword evidence="2" id="KW-1185">Reference proteome</keyword>
<accession>A0A2T6C2X7</accession>
<sequence>MKKRTIKSLELNKKTISTLDRAEVKGGSTLPTSAYVYSPLIPYAVQAAIDELTDYIE</sequence>
<reference evidence="1 2" key="1">
    <citation type="submission" date="2018-04" db="EMBL/GenBank/DDBJ databases">
        <title>Genomic Encyclopedia of Archaeal and Bacterial Type Strains, Phase II (KMG-II): from individual species to whole genera.</title>
        <authorList>
            <person name="Goeker M."/>
        </authorList>
    </citation>
    <scope>NUCLEOTIDE SEQUENCE [LARGE SCALE GENOMIC DNA]</scope>
    <source>
        <strain evidence="1 2">DSM 25731</strain>
    </source>
</reference>
<dbReference type="AlphaFoldDB" id="A0A2T6C2X7"/>
<evidence type="ECO:0000313" key="2">
    <source>
        <dbReference type="Proteomes" id="UP000244090"/>
    </source>
</evidence>
<dbReference type="EMBL" id="QBKT01000002">
    <property type="protein sequence ID" value="PTX62679.1"/>
    <property type="molecule type" value="Genomic_DNA"/>
</dbReference>
<protein>
    <submittedName>
        <fullName evidence="1">Uncharacterized protein</fullName>
    </submittedName>
</protein>
<dbReference type="Proteomes" id="UP000244090">
    <property type="component" value="Unassembled WGS sequence"/>
</dbReference>
<name>A0A2T6C2X7_9FLAO</name>
<proteinExistence type="predicted"/>
<evidence type="ECO:0000313" key="1">
    <source>
        <dbReference type="EMBL" id="PTX62679.1"/>
    </source>
</evidence>
<dbReference type="RefSeq" id="WP_158269075.1">
    <property type="nucleotide sequence ID" value="NZ_QBKT01000002.1"/>
</dbReference>
<gene>
    <name evidence="1" type="ORF">C8N46_10275</name>
</gene>
<organism evidence="1 2">
    <name type="scientific">Kordia periserrulae</name>
    <dbReference type="NCBI Taxonomy" id="701523"/>
    <lineage>
        <taxon>Bacteria</taxon>
        <taxon>Pseudomonadati</taxon>
        <taxon>Bacteroidota</taxon>
        <taxon>Flavobacteriia</taxon>
        <taxon>Flavobacteriales</taxon>
        <taxon>Flavobacteriaceae</taxon>
        <taxon>Kordia</taxon>
    </lineage>
</organism>